<evidence type="ECO:0000313" key="6">
    <source>
        <dbReference type="EMBL" id="CAK9000974.1"/>
    </source>
</evidence>
<dbReference type="PANTHER" id="PTHR43735">
    <property type="entry name" value="APOPTOSIS-INDUCING FACTOR 1"/>
    <property type="match status" value="1"/>
</dbReference>
<dbReference type="PANTHER" id="PTHR43735:SF3">
    <property type="entry name" value="FERROPTOSIS SUPPRESSOR PROTEIN 1"/>
    <property type="match status" value="1"/>
</dbReference>
<protein>
    <submittedName>
        <fullName evidence="6">Apoptosis-inducing factor homolog A</fullName>
    </submittedName>
</protein>
<keyword evidence="7" id="KW-1185">Reference proteome</keyword>
<dbReference type="Proteomes" id="UP001642464">
    <property type="component" value="Unassembled WGS sequence"/>
</dbReference>
<dbReference type="PRINTS" id="PR00368">
    <property type="entry name" value="FADPNR"/>
</dbReference>
<organism evidence="6 7">
    <name type="scientific">Durusdinium trenchii</name>
    <dbReference type="NCBI Taxonomy" id="1381693"/>
    <lineage>
        <taxon>Eukaryota</taxon>
        <taxon>Sar</taxon>
        <taxon>Alveolata</taxon>
        <taxon>Dinophyceae</taxon>
        <taxon>Suessiales</taxon>
        <taxon>Symbiodiniaceae</taxon>
        <taxon>Durusdinium</taxon>
    </lineage>
</organism>
<dbReference type="InterPro" id="IPR023753">
    <property type="entry name" value="FAD/NAD-binding_dom"/>
</dbReference>
<dbReference type="InterPro" id="IPR036188">
    <property type="entry name" value="FAD/NAD-bd_sf"/>
</dbReference>
<feature type="domain" description="FAD/NAD(P)-binding" evidence="5">
    <location>
        <begin position="3"/>
        <end position="293"/>
    </location>
</feature>
<dbReference type="PRINTS" id="PR00411">
    <property type="entry name" value="PNDRDTASEI"/>
</dbReference>
<comment type="caution">
    <text evidence="6">The sequence shown here is derived from an EMBL/GenBank/DDBJ whole genome shotgun (WGS) entry which is preliminary data.</text>
</comment>
<proteinExistence type="inferred from homology"/>
<keyword evidence="3" id="KW-0274">FAD</keyword>
<reference evidence="6 7" key="1">
    <citation type="submission" date="2024-02" db="EMBL/GenBank/DDBJ databases">
        <authorList>
            <person name="Chen Y."/>
            <person name="Shah S."/>
            <person name="Dougan E. K."/>
            <person name="Thang M."/>
            <person name="Chan C."/>
        </authorList>
    </citation>
    <scope>NUCLEOTIDE SEQUENCE [LARGE SCALE GENOMIC DNA]</scope>
</reference>
<evidence type="ECO:0000313" key="7">
    <source>
        <dbReference type="Proteomes" id="UP001642464"/>
    </source>
</evidence>
<evidence type="ECO:0000256" key="2">
    <source>
        <dbReference type="ARBA" id="ARBA00022630"/>
    </source>
</evidence>
<name>A0ABP0II37_9DINO</name>
<sequence length="372" mass="39870">MTTVVVVGGGLVGALVAKKLAAHAALDVLLLDTRDHTLFKVASLRAAVLGGQHARDAAMPRTKMTEGAAPDRRVRVRVGKVASVTERAVMMDDGEEIPFDYCVAATGATNNSPGEPPQDLSTRDQVVAYFDSVSAAVREAARITIVGGGVVGVELAGEIKARFSAKEVAIVHAGDELLSSSHGITTSHFRASVLSSVRKLGVQVHLGRRVALDKARDSAETVVPGKQTLVLDNGDQLETDLLFVCIGTTPNNSMYPPAWLAPDSGLLRVRHTMQLQDHDHIFAVGDIADVAPEKMFRYGVVQADIVVANIVTLSRSGSTALRRYRDPVAIMMVPLGPKGGVSIVGRWLTFGDWFTRFKSKTLFVPRFQKDLA</sequence>
<accession>A0ABP0II37</accession>
<evidence type="ECO:0000259" key="5">
    <source>
        <dbReference type="Pfam" id="PF07992"/>
    </source>
</evidence>
<dbReference type="SUPFAM" id="SSF51905">
    <property type="entry name" value="FAD/NAD(P)-binding domain"/>
    <property type="match status" value="1"/>
</dbReference>
<keyword evidence="2" id="KW-0285">Flavoprotein</keyword>
<dbReference type="Pfam" id="PF07992">
    <property type="entry name" value="Pyr_redox_2"/>
    <property type="match status" value="1"/>
</dbReference>
<comment type="similarity">
    <text evidence="1">Belongs to the FAD-dependent oxidoreductase family.</text>
</comment>
<evidence type="ECO:0000256" key="1">
    <source>
        <dbReference type="ARBA" id="ARBA00006442"/>
    </source>
</evidence>
<dbReference type="Gene3D" id="3.50.50.100">
    <property type="match status" value="1"/>
</dbReference>
<keyword evidence="4" id="KW-0560">Oxidoreductase</keyword>
<gene>
    <name evidence="6" type="ORF">SCF082_LOCUS6731</name>
</gene>
<evidence type="ECO:0000256" key="3">
    <source>
        <dbReference type="ARBA" id="ARBA00022827"/>
    </source>
</evidence>
<dbReference type="EMBL" id="CAXAMM010003712">
    <property type="protein sequence ID" value="CAK9000974.1"/>
    <property type="molecule type" value="Genomic_DNA"/>
</dbReference>
<evidence type="ECO:0000256" key="4">
    <source>
        <dbReference type="ARBA" id="ARBA00023002"/>
    </source>
</evidence>